<sequence length="109" mass="12414">MALQFLQVEYIEAVGPPPTINCILIYYRTQWLENRVFPVASWSVFKRKIRTNNDVEGCHHRSHNMVTNQSSLNVCKLIHLLNVVARNVNIQVSLLSNGALIISTPTNQI</sequence>
<evidence type="ECO:0000313" key="2">
    <source>
        <dbReference type="Proteomes" id="UP001208570"/>
    </source>
</evidence>
<dbReference type="AlphaFoldDB" id="A0AAD9J8F1"/>
<comment type="caution">
    <text evidence="1">The sequence shown here is derived from an EMBL/GenBank/DDBJ whole genome shotgun (WGS) entry which is preliminary data.</text>
</comment>
<keyword evidence="2" id="KW-1185">Reference proteome</keyword>
<dbReference type="EMBL" id="JAODUP010000500">
    <property type="protein sequence ID" value="KAK2148383.1"/>
    <property type="molecule type" value="Genomic_DNA"/>
</dbReference>
<gene>
    <name evidence="1" type="ORF">LSH36_500g00000</name>
</gene>
<proteinExistence type="predicted"/>
<reference evidence="1" key="1">
    <citation type="journal article" date="2023" name="Mol. Biol. Evol.">
        <title>Third-Generation Sequencing Reveals the Adaptive Role of the Epigenome in Three Deep-Sea Polychaetes.</title>
        <authorList>
            <person name="Perez M."/>
            <person name="Aroh O."/>
            <person name="Sun Y."/>
            <person name="Lan Y."/>
            <person name="Juniper S.K."/>
            <person name="Young C.R."/>
            <person name="Angers B."/>
            <person name="Qian P.Y."/>
        </authorList>
    </citation>
    <scope>NUCLEOTIDE SEQUENCE</scope>
    <source>
        <strain evidence="1">P08H-3</strain>
    </source>
</reference>
<accession>A0AAD9J8F1</accession>
<organism evidence="1 2">
    <name type="scientific">Paralvinella palmiformis</name>
    <dbReference type="NCBI Taxonomy" id="53620"/>
    <lineage>
        <taxon>Eukaryota</taxon>
        <taxon>Metazoa</taxon>
        <taxon>Spiralia</taxon>
        <taxon>Lophotrochozoa</taxon>
        <taxon>Annelida</taxon>
        <taxon>Polychaeta</taxon>
        <taxon>Sedentaria</taxon>
        <taxon>Canalipalpata</taxon>
        <taxon>Terebellida</taxon>
        <taxon>Terebelliformia</taxon>
        <taxon>Alvinellidae</taxon>
        <taxon>Paralvinella</taxon>
    </lineage>
</organism>
<evidence type="ECO:0000313" key="1">
    <source>
        <dbReference type="EMBL" id="KAK2148383.1"/>
    </source>
</evidence>
<protein>
    <submittedName>
        <fullName evidence="1">Uncharacterized protein</fullName>
    </submittedName>
</protein>
<dbReference type="Proteomes" id="UP001208570">
    <property type="component" value="Unassembled WGS sequence"/>
</dbReference>
<name>A0AAD9J8F1_9ANNE</name>